<keyword evidence="2" id="KW-1185">Reference proteome</keyword>
<accession>A0AAD9I9P5</accession>
<dbReference type="AlphaFoldDB" id="A0AAD9I9P5"/>
<dbReference type="EMBL" id="JAQQPM010000006">
    <property type="protein sequence ID" value="KAK2073130.1"/>
    <property type="molecule type" value="Genomic_DNA"/>
</dbReference>
<organism evidence="1 2">
    <name type="scientific">Phyllachora maydis</name>
    <dbReference type="NCBI Taxonomy" id="1825666"/>
    <lineage>
        <taxon>Eukaryota</taxon>
        <taxon>Fungi</taxon>
        <taxon>Dikarya</taxon>
        <taxon>Ascomycota</taxon>
        <taxon>Pezizomycotina</taxon>
        <taxon>Sordariomycetes</taxon>
        <taxon>Sordariomycetidae</taxon>
        <taxon>Phyllachorales</taxon>
        <taxon>Phyllachoraceae</taxon>
        <taxon>Phyllachora</taxon>
    </lineage>
</organism>
<evidence type="ECO:0000313" key="1">
    <source>
        <dbReference type="EMBL" id="KAK2073130.1"/>
    </source>
</evidence>
<reference evidence="1" key="1">
    <citation type="journal article" date="2023" name="Mol. Plant Microbe Interact.">
        <title>Elucidating the Obligate Nature and Biological Capacity of an Invasive Fungal Corn Pathogen.</title>
        <authorList>
            <person name="MacCready J.S."/>
            <person name="Roggenkamp E.M."/>
            <person name="Gdanetz K."/>
            <person name="Chilvers M.I."/>
        </authorList>
    </citation>
    <scope>NUCLEOTIDE SEQUENCE</scope>
    <source>
        <strain evidence="1">PM02</strain>
    </source>
</reference>
<comment type="caution">
    <text evidence="1">The sequence shown here is derived from an EMBL/GenBank/DDBJ whole genome shotgun (WGS) entry which is preliminary data.</text>
</comment>
<evidence type="ECO:0000313" key="2">
    <source>
        <dbReference type="Proteomes" id="UP001217918"/>
    </source>
</evidence>
<proteinExistence type="predicted"/>
<name>A0AAD9I9P5_9PEZI</name>
<sequence>MQLLYFKEWEKIKPDLLPGHTYFFFAKEPSTDTASWNGWCEIQKVQCEMCADHVSLVVVDVTERNSGENVTSIQHMEGRQRNVEW</sequence>
<protein>
    <submittedName>
        <fullName evidence="1">Uncharacterized protein</fullName>
    </submittedName>
</protein>
<gene>
    <name evidence="1" type="ORF">P8C59_007433</name>
</gene>
<dbReference type="Proteomes" id="UP001217918">
    <property type="component" value="Unassembled WGS sequence"/>
</dbReference>